<dbReference type="InterPro" id="IPR006047">
    <property type="entry name" value="GH13_cat_dom"/>
</dbReference>
<accession>A0A8J6THC0</accession>
<keyword evidence="1 4" id="KW-0378">Hydrolase</keyword>
<dbReference type="GO" id="GO:0016798">
    <property type="term" value="F:hydrolase activity, acting on glycosyl bonds"/>
    <property type="evidence" value="ECO:0007669"/>
    <property type="project" value="UniProtKB-KW"/>
</dbReference>
<organism evidence="4 5">
    <name type="scientific">Candidatus Desulfolinea nitratireducens</name>
    <dbReference type="NCBI Taxonomy" id="2841698"/>
    <lineage>
        <taxon>Bacteria</taxon>
        <taxon>Bacillati</taxon>
        <taxon>Chloroflexota</taxon>
        <taxon>Anaerolineae</taxon>
        <taxon>Anaerolineales</taxon>
        <taxon>Anaerolineales incertae sedis</taxon>
        <taxon>Candidatus Desulfolinea</taxon>
    </lineage>
</organism>
<evidence type="ECO:0000256" key="1">
    <source>
        <dbReference type="ARBA" id="ARBA00022801"/>
    </source>
</evidence>
<comment type="caution">
    <text evidence="4">The sequence shown here is derived from an EMBL/GenBank/DDBJ whole genome shotgun (WGS) entry which is preliminary data.</text>
</comment>
<dbReference type="Proteomes" id="UP000614469">
    <property type="component" value="Unassembled WGS sequence"/>
</dbReference>
<dbReference type="SUPFAM" id="SSF51445">
    <property type="entry name" value="(Trans)glycosidases"/>
    <property type="match status" value="1"/>
</dbReference>
<evidence type="ECO:0000259" key="3">
    <source>
        <dbReference type="SMART" id="SM00642"/>
    </source>
</evidence>
<dbReference type="InterPro" id="IPR017853">
    <property type="entry name" value="GH"/>
</dbReference>
<dbReference type="InterPro" id="IPR045857">
    <property type="entry name" value="O16G_dom_2"/>
</dbReference>
<feature type="domain" description="Glycosyl hydrolase family 13 catalytic" evidence="3">
    <location>
        <begin position="14"/>
        <end position="373"/>
    </location>
</feature>
<dbReference type="InterPro" id="IPR013780">
    <property type="entry name" value="Glyco_hydro_b"/>
</dbReference>
<evidence type="ECO:0000313" key="5">
    <source>
        <dbReference type="Proteomes" id="UP000614469"/>
    </source>
</evidence>
<dbReference type="EMBL" id="JACNJN010000064">
    <property type="protein sequence ID" value="MBC8334425.1"/>
    <property type="molecule type" value="Genomic_DNA"/>
</dbReference>
<proteinExistence type="predicted"/>
<name>A0A8J6THC0_9CHLR</name>
<dbReference type="AlphaFoldDB" id="A0A8J6THC0"/>
<dbReference type="GO" id="GO:0005975">
    <property type="term" value="P:carbohydrate metabolic process"/>
    <property type="evidence" value="ECO:0007669"/>
    <property type="project" value="InterPro"/>
</dbReference>
<keyword evidence="2" id="KW-0326">Glycosidase</keyword>
<dbReference type="Pfam" id="PF00128">
    <property type="entry name" value="Alpha-amylase"/>
    <property type="match status" value="1"/>
</dbReference>
<reference evidence="4 5" key="1">
    <citation type="submission" date="2020-08" db="EMBL/GenBank/DDBJ databases">
        <title>Bridging the membrane lipid divide: bacteria of the FCB group superphylum have the potential to synthesize archaeal ether lipids.</title>
        <authorList>
            <person name="Villanueva L."/>
            <person name="Von Meijenfeldt F.A.B."/>
            <person name="Westbye A.B."/>
            <person name="Yadav S."/>
            <person name="Hopmans E.C."/>
            <person name="Dutilh B.E."/>
            <person name="Sinninghe Damste J.S."/>
        </authorList>
    </citation>
    <scope>NUCLEOTIDE SEQUENCE [LARGE SCALE GENOMIC DNA]</scope>
    <source>
        <strain evidence="4">NIOZ-UU36</strain>
    </source>
</reference>
<protein>
    <submittedName>
        <fullName evidence="4">Glycoside hydrolase family 13 protein</fullName>
    </submittedName>
</protein>
<evidence type="ECO:0000313" key="4">
    <source>
        <dbReference type="EMBL" id="MBC8334425.1"/>
    </source>
</evidence>
<gene>
    <name evidence="4" type="ORF">H8E29_04095</name>
</gene>
<dbReference type="Gene3D" id="3.90.400.10">
    <property type="entry name" value="Oligo-1,6-glucosidase, Domain 2"/>
    <property type="match status" value="1"/>
</dbReference>
<dbReference type="PANTHER" id="PTHR10357">
    <property type="entry name" value="ALPHA-AMYLASE FAMILY MEMBER"/>
    <property type="match status" value="1"/>
</dbReference>
<sequence length="461" mass="52950">MTVPYWVQDAIFYQIFPDRFANGDPGNDPPNVEEWGSKPTLWNYQGGDLRGIIQKLDYLLDLGVTALYLNPIFLSPSNHRYNTSDYYKIDPKLGNRADFDALVDAVHSNGMRIIIDGVFNHCSRGFFAFADLLENGMHSPYKNWFHVNDFPLDAYTQGDAEKYAAWWNFKSLPKFNTDNPQVREYLLDVALYWIEAGVDGWRLDVPNEIDDDAFWASFRQIVRSVNPDAYILGEIWEVDPRWVDDQHFDGLMHYPVRNALLESLTGQINATQFGDKVESLLQAYPSENIRAMYLPLGSHDTERLHFKLNGNLDKIKLAFLFQFAYPGAPAIYYGDEIGLDGDKDPDCRRAFSWDPNNWKGDLRPWVQQLIALRKSHPALRRGEYFRLLADEKVYAIARKLGNEKILIGLNLSDDIKTFLIPVDALWEDGQEVKNYLNHESLGVINGQVELKLLPWSGVLLG</sequence>
<dbReference type="Gene3D" id="3.20.20.80">
    <property type="entry name" value="Glycosidases"/>
    <property type="match status" value="1"/>
</dbReference>
<dbReference type="SMART" id="SM00642">
    <property type="entry name" value="Aamy"/>
    <property type="match status" value="1"/>
</dbReference>
<dbReference type="PANTHER" id="PTHR10357:SF210">
    <property type="entry name" value="MALTODEXTRIN GLUCOSIDASE"/>
    <property type="match status" value="1"/>
</dbReference>
<dbReference type="CDD" id="cd11338">
    <property type="entry name" value="AmyAc_CMD"/>
    <property type="match status" value="1"/>
</dbReference>
<evidence type="ECO:0000256" key="2">
    <source>
        <dbReference type="ARBA" id="ARBA00023295"/>
    </source>
</evidence>
<dbReference type="SUPFAM" id="SSF51011">
    <property type="entry name" value="Glycosyl hydrolase domain"/>
    <property type="match status" value="1"/>
</dbReference>
<dbReference type="Gene3D" id="2.60.40.1180">
    <property type="entry name" value="Golgi alpha-mannosidase II"/>
    <property type="match status" value="1"/>
</dbReference>